<evidence type="ECO:0000313" key="2">
    <source>
        <dbReference type="EMBL" id="KAJ8361716.1"/>
    </source>
</evidence>
<feature type="compositionally biased region" description="Pro residues" evidence="1">
    <location>
        <begin position="47"/>
        <end position="59"/>
    </location>
</feature>
<comment type="caution">
    <text evidence="2">The sequence shown here is derived from an EMBL/GenBank/DDBJ whole genome shotgun (WGS) entry which is preliminary data.</text>
</comment>
<keyword evidence="3" id="KW-1185">Reference proteome</keyword>
<protein>
    <submittedName>
        <fullName evidence="2">Uncharacterized protein</fullName>
    </submittedName>
</protein>
<evidence type="ECO:0000313" key="3">
    <source>
        <dbReference type="Proteomes" id="UP001221898"/>
    </source>
</evidence>
<name>A0AAD7R306_9TELE</name>
<organism evidence="2 3">
    <name type="scientific">Aldrovandia affinis</name>
    <dbReference type="NCBI Taxonomy" id="143900"/>
    <lineage>
        <taxon>Eukaryota</taxon>
        <taxon>Metazoa</taxon>
        <taxon>Chordata</taxon>
        <taxon>Craniata</taxon>
        <taxon>Vertebrata</taxon>
        <taxon>Euteleostomi</taxon>
        <taxon>Actinopterygii</taxon>
        <taxon>Neopterygii</taxon>
        <taxon>Teleostei</taxon>
        <taxon>Notacanthiformes</taxon>
        <taxon>Halosauridae</taxon>
        <taxon>Aldrovandia</taxon>
    </lineage>
</organism>
<feature type="compositionally biased region" description="Polar residues" evidence="1">
    <location>
        <begin position="143"/>
        <end position="155"/>
    </location>
</feature>
<accession>A0AAD7R306</accession>
<sequence>MTKAPDLGVGPGSAPPPVSALASGQAPHSAAPHGQQAFGRGRVFGLPPAPGPGSPPVPVPAEESGVGGGEASCVGAGAALSEGGCPPPTAQDPETPQEWGDSKDPGGSGDGWKTAKQQRKRPLSGDSPGARDPKGPRNPPPTSSLDGFTTDNPFSPISDGEEFSTEMDFGMDLNLASPALPLDCSENKALQMDLSLGGEGGVEVRDGDTTAPVHISGIVVGGGEEPLATFCRVCAVVARRRRDRAGWPGGWHLWLICMDVSNRGEPVDWAVYEGAKERLRGLLEARAKALAFQAQLRELEEGERPTAYFFQAAKARRGASAIAGLRRVDGTLAEGPAMLAVAESYYAELFSRQACDPAAEARLLDCVSARLGSGAQAMEADVTLEEVRRAVFSIRAVAPQGMTGSLGSFTPPSGTSWGLISWRSAGPS</sequence>
<dbReference type="AlphaFoldDB" id="A0AAD7R306"/>
<gene>
    <name evidence="2" type="ORF">AAFF_G00429580</name>
</gene>
<dbReference type="Proteomes" id="UP001221898">
    <property type="component" value="Unassembled WGS sequence"/>
</dbReference>
<proteinExistence type="predicted"/>
<dbReference type="EMBL" id="JAINUG010000919">
    <property type="protein sequence ID" value="KAJ8361716.1"/>
    <property type="molecule type" value="Genomic_DNA"/>
</dbReference>
<reference evidence="2" key="1">
    <citation type="journal article" date="2023" name="Science">
        <title>Genome structures resolve the early diversification of teleost fishes.</title>
        <authorList>
            <person name="Parey E."/>
            <person name="Louis A."/>
            <person name="Montfort J."/>
            <person name="Bouchez O."/>
            <person name="Roques C."/>
            <person name="Iampietro C."/>
            <person name="Lluch J."/>
            <person name="Castinel A."/>
            <person name="Donnadieu C."/>
            <person name="Desvignes T."/>
            <person name="Floi Bucao C."/>
            <person name="Jouanno E."/>
            <person name="Wen M."/>
            <person name="Mejri S."/>
            <person name="Dirks R."/>
            <person name="Jansen H."/>
            <person name="Henkel C."/>
            <person name="Chen W.J."/>
            <person name="Zahm M."/>
            <person name="Cabau C."/>
            <person name="Klopp C."/>
            <person name="Thompson A.W."/>
            <person name="Robinson-Rechavi M."/>
            <person name="Braasch I."/>
            <person name="Lecointre G."/>
            <person name="Bobe J."/>
            <person name="Postlethwait J.H."/>
            <person name="Berthelot C."/>
            <person name="Roest Crollius H."/>
            <person name="Guiguen Y."/>
        </authorList>
    </citation>
    <scope>NUCLEOTIDE SEQUENCE</scope>
    <source>
        <strain evidence="2">NC1722</strain>
    </source>
</reference>
<feature type="region of interest" description="Disordered" evidence="1">
    <location>
        <begin position="1"/>
        <end position="163"/>
    </location>
</feature>
<evidence type="ECO:0000256" key="1">
    <source>
        <dbReference type="SAM" id="MobiDB-lite"/>
    </source>
</evidence>